<feature type="non-terminal residue" evidence="8">
    <location>
        <position position="1"/>
    </location>
</feature>
<feature type="transmembrane region" description="Helical" evidence="7">
    <location>
        <begin position="83"/>
        <end position="116"/>
    </location>
</feature>
<sequence>YTRKQKIVITVAGPFFGFVMAGGCYGILFLGQDLQSGAGGYLKYFLILMIYLNTFWSFLNLLPIVPLDGGQLLGHIMHDKKPVLRGIIGAFSAFVAGIILLQLGYIFGMILFGFLAYQNLQAAERAKRGYW</sequence>
<dbReference type="PANTHER" id="PTHR39188">
    <property type="entry name" value="MEMBRANE-ASSOCIATED ZINC METALLOPROTEASE M50B"/>
    <property type="match status" value="1"/>
</dbReference>
<keyword evidence="6" id="KW-0482">Metalloprotease</keyword>
<protein>
    <submittedName>
        <fullName evidence="8">Uncharacterized protein</fullName>
    </submittedName>
</protein>
<evidence type="ECO:0000256" key="4">
    <source>
        <dbReference type="ARBA" id="ARBA00022801"/>
    </source>
</evidence>
<feature type="transmembrane region" description="Helical" evidence="7">
    <location>
        <begin position="7"/>
        <end position="29"/>
    </location>
</feature>
<evidence type="ECO:0000256" key="5">
    <source>
        <dbReference type="ARBA" id="ARBA00022833"/>
    </source>
</evidence>
<keyword evidence="7" id="KW-1133">Transmembrane helix</keyword>
<dbReference type="PANTHER" id="PTHR39188:SF3">
    <property type="entry name" value="STAGE IV SPORULATION PROTEIN FB"/>
    <property type="match status" value="1"/>
</dbReference>
<reference evidence="8" key="1">
    <citation type="submission" date="2018-05" db="EMBL/GenBank/DDBJ databases">
        <authorList>
            <person name="Lanie J.A."/>
            <person name="Ng W.-L."/>
            <person name="Kazmierczak K.M."/>
            <person name="Andrzejewski T.M."/>
            <person name="Davidsen T.M."/>
            <person name="Wayne K.J."/>
            <person name="Tettelin H."/>
            <person name="Glass J.I."/>
            <person name="Rusch D."/>
            <person name="Podicherti R."/>
            <person name="Tsui H.-C.T."/>
            <person name="Winkler M.E."/>
        </authorList>
    </citation>
    <scope>NUCLEOTIDE SEQUENCE</scope>
</reference>
<keyword evidence="7" id="KW-0812">Transmembrane</keyword>
<keyword evidence="3" id="KW-0645">Protease</keyword>
<gene>
    <name evidence="8" type="ORF">METZ01_LOCUS512146</name>
</gene>
<keyword evidence="4" id="KW-0378">Hydrolase</keyword>
<dbReference type="GO" id="GO:0006508">
    <property type="term" value="P:proteolysis"/>
    <property type="evidence" value="ECO:0007669"/>
    <property type="project" value="UniProtKB-KW"/>
</dbReference>
<dbReference type="GO" id="GO:0008237">
    <property type="term" value="F:metallopeptidase activity"/>
    <property type="evidence" value="ECO:0007669"/>
    <property type="project" value="UniProtKB-KW"/>
</dbReference>
<feature type="transmembrane region" description="Helical" evidence="7">
    <location>
        <begin position="41"/>
        <end position="62"/>
    </location>
</feature>
<evidence type="ECO:0000256" key="6">
    <source>
        <dbReference type="ARBA" id="ARBA00023049"/>
    </source>
</evidence>
<comment type="similarity">
    <text evidence="2">Belongs to the peptidase M50B family.</text>
</comment>
<organism evidence="8">
    <name type="scientific">marine metagenome</name>
    <dbReference type="NCBI Taxonomy" id="408172"/>
    <lineage>
        <taxon>unclassified sequences</taxon>
        <taxon>metagenomes</taxon>
        <taxon>ecological metagenomes</taxon>
    </lineage>
</organism>
<proteinExistence type="inferred from homology"/>
<dbReference type="EMBL" id="UINC01228112">
    <property type="protein sequence ID" value="SVE59292.1"/>
    <property type="molecule type" value="Genomic_DNA"/>
</dbReference>
<evidence type="ECO:0000256" key="3">
    <source>
        <dbReference type="ARBA" id="ARBA00022670"/>
    </source>
</evidence>
<keyword evidence="7" id="KW-0472">Membrane</keyword>
<comment type="cofactor">
    <cofactor evidence="1">
        <name>Zn(2+)</name>
        <dbReference type="ChEBI" id="CHEBI:29105"/>
    </cofactor>
</comment>
<dbReference type="AlphaFoldDB" id="A0A383EQS8"/>
<evidence type="ECO:0000313" key="8">
    <source>
        <dbReference type="EMBL" id="SVE59292.1"/>
    </source>
</evidence>
<accession>A0A383EQS8</accession>
<evidence type="ECO:0000256" key="2">
    <source>
        <dbReference type="ARBA" id="ARBA00007931"/>
    </source>
</evidence>
<name>A0A383EQS8_9ZZZZ</name>
<evidence type="ECO:0000256" key="7">
    <source>
        <dbReference type="SAM" id="Phobius"/>
    </source>
</evidence>
<keyword evidence="5" id="KW-0862">Zinc</keyword>
<evidence type="ECO:0000256" key="1">
    <source>
        <dbReference type="ARBA" id="ARBA00001947"/>
    </source>
</evidence>